<dbReference type="InterPro" id="IPR027484">
    <property type="entry name" value="PInositol-4-P-5-kinase_N"/>
</dbReference>
<evidence type="ECO:0000256" key="2">
    <source>
        <dbReference type="SAM" id="MobiDB-lite"/>
    </source>
</evidence>
<sequence>MVASTEVGIPSIEINFPSKDPITVSKNRASNSPPLDCLTDVSNNGTNPNGGLDGVSNIRHTFSPSYRLSVDEDIHLPEYNPKNFRSFSTGAIEASAVNWEKSASATWYRRSRYKRKSDLHLLENLPARTSSLPPSDTESIAPTICSESQDSELASGEEPNTPNASDLDSIVMEPSAEPSLTGVNNMSYPELEFGNGFSEGPTSLDGFTVSSEMTHKRHLSRSRTVKGLGRSVTNSRRPTSFIVPSTSEKTVNPQISRNNTLKIQRRKSKRFSTIPRVSTKLSEDLAGTSRSGPVMSENMDPENPNNIRQTIENFRRLSRKLSYHRTIRRKKTDDEQRVAIGTRIDKNHKNYILMYNMLTGIRVAVSRCTAKSRRELHDLDFSAAHKLAFDIVGNEMTPSSKYDFKFKDYSPWIFRHLRELFGVDSAEYLVSLTSKYILSELGSPGKSGSFFYYSQDYRYIIKTIHHTEHKFLRKILPHYYQHVKENPNTLISRFFGLHRVKLPHSRKIHFIVMANNFPPNKDIHETYDLKGSTVGRELSEEDMKRSPHAVMKDINWEKCDRKLEIGPEKRQLFVDQMERDVKLLKELKIMDYSLLVGLHDKQRGNRDNIRDKTLSVFKPDTNKLEKQPARSRGSHHPDAVRKMIVESDPVALGPSNSTLPEDSFSDRNNCIFYQDEGGFTGSDESGVFTDTIFYVGIIDILTPYNYAKRMEHMWKSLSHDKNGISAVNPSLYAHRFMDFMTKAIKIHDDIQRRETFRRHRKSVRQGKNLNSKKLA</sequence>
<dbReference type="Gene3D" id="3.30.800.10">
    <property type="entry name" value="Phosphatidylinositol Phosphate Kinase II Beta"/>
    <property type="match status" value="1"/>
</dbReference>
<dbReference type="SUPFAM" id="SSF56104">
    <property type="entry name" value="SAICAR synthase-like"/>
    <property type="match status" value="1"/>
</dbReference>
<keyword evidence="1" id="KW-0547">Nucleotide-binding</keyword>
<dbReference type="EC" id="2.7.1.68" evidence="4"/>
<feature type="region of interest" description="Disordered" evidence="2">
    <location>
        <begin position="264"/>
        <end position="306"/>
    </location>
</feature>
<dbReference type="PANTHER" id="PTHR23086">
    <property type="entry name" value="PHOSPHATIDYLINOSITOL-4-PHOSPHATE 5-KINASE"/>
    <property type="match status" value="1"/>
</dbReference>
<dbReference type="EMBL" id="JASJQH010000002">
    <property type="protein sequence ID" value="KAK9768891.1"/>
    <property type="molecule type" value="Genomic_DNA"/>
</dbReference>
<accession>A0ABR2X584</accession>
<evidence type="ECO:0000313" key="5">
    <source>
        <dbReference type="Proteomes" id="UP001479436"/>
    </source>
</evidence>
<dbReference type="Gene3D" id="3.30.810.10">
    <property type="entry name" value="2-Layer Sandwich"/>
    <property type="match status" value="1"/>
</dbReference>
<name>A0ABR2X584_9FUNG</name>
<keyword evidence="1" id="KW-0418">Kinase</keyword>
<feature type="compositionally biased region" description="Polar residues" evidence="2">
    <location>
        <begin position="147"/>
        <end position="166"/>
    </location>
</feature>
<feature type="region of interest" description="Disordered" evidence="2">
    <location>
        <begin position="618"/>
        <end position="639"/>
    </location>
</feature>
<feature type="region of interest" description="Disordered" evidence="2">
    <location>
        <begin position="213"/>
        <end position="240"/>
    </location>
</feature>
<keyword evidence="1 4" id="KW-0808">Transferase</keyword>
<feature type="compositionally biased region" description="Polar residues" evidence="2">
    <location>
        <begin position="765"/>
        <end position="775"/>
    </location>
</feature>
<dbReference type="SMART" id="SM00330">
    <property type="entry name" value="PIPKc"/>
    <property type="match status" value="1"/>
</dbReference>
<gene>
    <name evidence="4" type="primary">MSS4_1</name>
    <name evidence="4" type="ORF">K7432_000120</name>
</gene>
<reference evidence="4 5" key="1">
    <citation type="submission" date="2023-04" db="EMBL/GenBank/DDBJ databases">
        <title>Genome of Basidiobolus ranarum AG-B5.</title>
        <authorList>
            <person name="Stajich J.E."/>
            <person name="Carter-House D."/>
            <person name="Gryganskyi A."/>
        </authorList>
    </citation>
    <scope>NUCLEOTIDE SEQUENCE [LARGE SCALE GENOMIC DNA]</scope>
    <source>
        <strain evidence="4 5">AG-B5</strain>
    </source>
</reference>
<dbReference type="Proteomes" id="UP001479436">
    <property type="component" value="Unassembled WGS sequence"/>
</dbReference>
<dbReference type="PROSITE" id="PS51455">
    <property type="entry name" value="PIPK"/>
    <property type="match status" value="1"/>
</dbReference>
<feature type="domain" description="PIPK" evidence="3">
    <location>
        <begin position="347"/>
        <end position="744"/>
    </location>
</feature>
<protein>
    <submittedName>
        <fullName evidence="4">Phosphatidylinositol-4-phosphate 5-kinase</fullName>
        <ecNumber evidence="4">2.7.1.68</ecNumber>
    </submittedName>
</protein>
<dbReference type="InterPro" id="IPR027483">
    <property type="entry name" value="PInositol-4-P-4/5-kinase_C_sf"/>
</dbReference>
<keyword evidence="1" id="KW-0067">ATP-binding</keyword>
<dbReference type="PANTHER" id="PTHR23086:SF8">
    <property type="entry name" value="PHOSPHATIDYLINOSITOL 5-PHOSPHATE 4-KINASE, ISOFORM A"/>
    <property type="match status" value="1"/>
</dbReference>
<feature type="compositionally biased region" description="Basic residues" evidence="2">
    <location>
        <begin position="215"/>
        <end position="224"/>
    </location>
</feature>
<dbReference type="InterPro" id="IPR023610">
    <property type="entry name" value="PInositol-4/5-P-5/4-kinase"/>
</dbReference>
<proteinExistence type="predicted"/>
<evidence type="ECO:0000256" key="1">
    <source>
        <dbReference type="PROSITE-ProRule" id="PRU00781"/>
    </source>
</evidence>
<feature type="region of interest" description="Disordered" evidence="2">
    <location>
        <begin position="756"/>
        <end position="775"/>
    </location>
</feature>
<comment type="caution">
    <text evidence="4">The sequence shown here is derived from an EMBL/GenBank/DDBJ whole genome shotgun (WGS) entry which is preliminary data.</text>
</comment>
<organism evidence="4 5">
    <name type="scientific">Basidiobolus ranarum</name>
    <dbReference type="NCBI Taxonomy" id="34480"/>
    <lineage>
        <taxon>Eukaryota</taxon>
        <taxon>Fungi</taxon>
        <taxon>Fungi incertae sedis</taxon>
        <taxon>Zoopagomycota</taxon>
        <taxon>Entomophthoromycotina</taxon>
        <taxon>Basidiobolomycetes</taxon>
        <taxon>Basidiobolales</taxon>
        <taxon>Basidiobolaceae</taxon>
        <taxon>Basidiobolus</taxon>
    </lineage>
</organism>
<evidence type="ECO:0000259" key="3">
    <source>
        <dbReference type="PROSITE" id="PS51455"/>
    </source>
</evidence>
<dbReference type="GO" id="GO:0016308">
    <property type="term" value="F:1-phosphatidylinositol-4-phosphate 5-kinase activity"/>
    <property type="evidence" value="ECO:0007669"/>
    <property type="project" value="UniProtKB-EC"/>
</dbReference>
<feature type="region of interest" description="Disordered" evidence="2">
    <location>
        <begin position="147"/>
        <end position="168"/>
    </location>
</feature>
<keyword evidence="5" id="KW-1185">Reference proteome</keyword>
<feature type="compositionally biased region" description="Polar residues" evidence="2">
    <location>
        <begin position="231"/>
        <end position="240"/>
    </location>
</feature>
<evidence type="ECO:0000313" key="4">
    <source>
        <dbReference type="EMBL" id="KAK9768891.1"/>
    </source>
</evidence>
<dbReference type="Pfam" id="PF01504">
    <property type="entry name" value="PIP5K"/>
    <property type="match status" value="1"/>
</dbReference>
<dbReference type="InterPro" id="IPR002498">
    <property type="entry name" value="PInositol-4-P-4/5-kinase_core"/>
</dbReference>
<dbReference type="CDD" id="cd17303">
    <property type="entry name" value="PIPKc_PIP5K_yeast_like"/>
    <property type="match status" value="1"/>
</dbReference>